<dbReference type="GeneID" id="301141348"/>
<gene>
    <name evidence="1" type="ORF">P9271_11960</name>
</gene>
<evidence type="ECO:0000313" key="2">
    <source>
        <dbReference type="Proteomes" id="UP001342826"/>
    </source>
</evidence>
<dbReference type="Proteomes" id="UP001342826">
    <property type="component" value="Unassembled WGS sequence"/>
</dbReference>
<comment type="caution">
    <text evidence="1">The sequence shown here is derived from an EMBL/GenBank/DDBJ whole genome shotgun (WGS) entry which is preliminary data.</text>
</comment>
<accession>A0ABU6NY36</accession>
<dbReference type="RefSeq" id="WP_066230015.1">
    <property type="nucleotide sequence ID" value="NZ_JARTFQ010000002.1"/>
</dbReference>
<organism evidence="1 2">
    <name type="scientific">Metabacillus fastidiosus</name>
    <dbReference type="NCBI Taxonomy" id="1458"/>
    <lineage>
        <taxon>Bacteria</taxon>
        <taxon>Bacillati</taxon>
        <taxon>Bacillota</taxon>
        <taxon>Bacilli</taxon>
        <taxon>Bacillales</taxon>
        <taxon>Bacillaceae</taxon>
        <taxon>Metabacillus</taxon>
    </lineage>
</organism>
<protein>
    <submittedName>
        <fullName evidence="1">YuzF family protein</fullName>
    </submittedName>
</protein>
<sequence length="74" mass="8324">MDEITWKISDPYVFQSLQTVVGKPIVVQTVRGSVRGSLKKVVPDHIVVESGGNSFYIRTDQIIWVVPNPKLMPE</sequence>
<keyword evidence="2" id="KW-1185">Reference proteome</keyword>
<dbReference type="InterPro" id="IPR020139">
    <property type="entry name" value="DUF2642"/>
</dbReference>
<dbReference type="Pfam" id="PF10842">
    <property type="entry name" value="DUF2642"/>
    <property type="match status" value="1"/>
</dbReference>
<reference evidence="1 2" key="1">
    <citation type="submission" date="2023-03" db="EMBL/GenBank/DDBJ databases">
        <title>Bacillus Genome Sequencing.</title>
        <authorList>
            <person name="Dunlap C."/>
        </authorList>
    </citation>
    <scope>NUCLEOTIDE SEQUENCE [LARGE SCALE GENOMIC DNA]</scope>
    <source>
        <strain evidence="1 2">NRS-1717</strain>
    </source>
</reference>
<evidence type="ECO:0000313" key="1">
    <source>
        <dbReference type="EMBL" id="MED4402034.1"/>
    </source>
</evidence>
<name>A0ABU6NY36_9BACI</name>
<dbReference type="EMBL" id="JARTFS010000008">
    <property type="protein sequence ID" value="MED4402034.1"/>
    <property type="molecule type" value="Genomic_DNA"/>
</dbReference>
<proteinExistence type="predicted"/>